<name>A0AAV9GMG9_9PEZI</name>
<proteinExistence type="predicted"/>
<reference evidence="2" key="1">
    <citation type="journal article" date="2023" name="Mol. Phylogenet. Evol.">
        <title>Genome-scale phylogeny and comparative genomics of the fungal order Sordariales.</title>
        <authorList>
            <person name="Hensen N."/>
            <person name="Bonometti L."/>
            <person name="Westerberg I."/>
            <person name="Brannstrom I.O."/>
            <person name="Guillou S."/>
            <person name="Cros-Aarteil S."/>
            <person name="Calhoun S."/>
            <person name="Haridas S."/>
            <person name="Kuo A."/>
            <person name="Mondo S."/>
            <person name="Pangilinan J."/>
            <person name="Riley R."/>
            <person name="LaButti K."/>
            <person name="Andreopoulos B."/>
            <person name="Lipzen A."/>
            <person name="Chen C."/>
            <person name="Yan M."/>
            <person name="Daum C."/>
            <person name="Ng V."/>
            <person name="Clum A."/>
            <person name="Steindorff A."/>
            <person name="Ohm R.A."/>
            <person name="Martin F."/>
            <person name="Silar P."/>
            <person name="Natvig D.O."/>
            <person name="Lalanne C."/>
            <person name="Gautier V."/>
            <person name="Ament-Velasquez S.L."/>
            <person name="Kruys A."/>
            <person name="Hutchinson M.I."/>
            <person name="Powell A.J."/>
            <person name="Barry K."/>
            <person name="Miller A.N."/>
            <person name="Grigoriev I.V."/>
            <person name="Debuchy R."/>
            <person name="Gladieux P."/>
            <person name="Hiltunen Thoren M."/>
            <person name="Johannesson H."/>
        </authorList>
    </citation>
    <scope>NUCLEOTIDE SEQUENCE</scope>
    <source>
        <strain evidence="2">PSN243</strain>
    </source>
</reference>
<feature type="compositionally biased region" description="Polar residues" evidence="1">
    <location>
        <begin position="82"/>
        <end position="104"/>
    </location>
</feature>
<dbReference type="EMBL" id="MU865940">
    <property type="protein sequence ID" value="KAK4448921.1"/>
    <property type="molecule type" value="Genomic_DNA"/>
</dbReference>
<sequence length="118" mass="11827">MGKSLLKIGLKSLARHAIVGVLTGGTGNAALLALDAMDLHDAMDAADAMDAVSSSGDCYSSSGGHDVRFGANGNDGCYPQGVDSNGNSVSQSGTGPAYSTSDPSKTYGPNDVTWPSSK</sequence>
<keyword evidence="3" id="KW-1185">Reference proteome</keyword>
<evidence type="ECO:0000256" key="1">
    <source>
        <dbReference type="SAM" id="MobiDB-lite"/>
    </source>
</evidence>
<comment type="caution">
    <text evidence="2">The sequence shown here is derived from an EMBL/GenBank/DDBJ whole genome shotgun (WGS) entry which is preliminary data.</text>
</comment>
<dbReference type="Proteomes" id="UP001321760">
    <property type="component" value="Unassembled WGS sequence"/>
</dbReference>
<evidence type="ECO:0000313" key="3">
    <source>
        <dbReference type="Proteomes" id="UP001321760"/>
    </source>
</evidence>
<protein>
    <submittedName>
        <fullName evidence="2">Uncharacterized protein</fullName>
    </submittedName>
</protein>
<evidence type="ECO:0000313" key="2">
    <source>
        <dbReference type="EMBL" id="KAK4448921.1"/>
    </source>
</evidence>
<organism evidence="2 3">
    <name type="scientific">Podospora aff. communis PSN243</name>
    <dbReference type="NCBI Taxonomy" id="3040156"/>
    <lineage>
        <taxon>Eukaryota</taxon>
        <taxon>Fungi</taxon>
        <taxon>Dikarya</taxon>
        <taxon>Ascomycota</taxon>
        <taxon>Pezizomycotina</taxon>
        <taxon>Sordariomycetes</taxon>
        <taxon>Sordariomycetidae</taxon>
        <taxon>Sordariales</taxon>
        <taxon>Podosporaceae</taxon>
        <taxon>Podospora</taxon>
    </lineage>
</organism>
<gene>
    <name evidence="2" type="ORF">QBC34DRAFT_380769</name>
</gene>
<accession>A0AAV9GMG9</accession>
<dbReference type="AlphaFoldDB" id="A0AAV9GMG9"/>
<reference evidence="2" key="2">
    <citation type="submission" date="2023-05" db="EMBL/GenBank/DDBJ databases">
        <authorList>
            <consortium name="Lawrence Berkeley National Laboratory"/>
            <person name="Steindorff A."/>
            <person name="Hensen N."/>
            <person name="Bonometti L."/>
            <person name="Westerberg I."/>
            <person name="Brannstrom I.O."/>
            <person name="Guillou S."/>
            <person name="Cros-Aarteil S."/>
            <person name="Calhoun S."/>
            <person name="Haridas S."/>
            <person name="Kuo A."/>
            <person name="Mondo S."/>
            <person name="Pangilinan J."/>
            <person name="Riley R."/>
            <person name="Labutti K."/>
            <person name="Andreopoulos B."/>
            <person name="Lipzen A."/>
            <person name="Chen C."/>
            <person name="Yanf M."/>
            <person name="Daum C."/>
            <person name="Ng V."/>
            <person name="Clum A."/>
            <person name="Ohm R."/>
            <person name="Martin F."/>
            <person name="Silar P."/>
            <person name="Natvig D."/>
            <person name="Lalanne C."/>
            <person name="Gautier V."/>
            <person name="Ament-Velasquez S.L."/>
            <person name="Kruys A."/>
            <person name="Hutchinson M.I."/>
            <person name="Powell A.J."/>
            <person name="Barry K."/>
            <person name="Miller A.N."/>
            <person name="Grigoriev I.V."/>
            <person name="Debuchy R."/>
            <person name="Gladieux P."/>
            <person name="Thoren M.H."/>
            <person name="Johannesson H."/>
        </authorList>
    </citation>
    <scope>NUCLEOTIDE SEQUENCE</scope>
    <source>
        <strain evidence="2">PSN243</strain>
    </source>
</reference>
<feature type="region of interest" description="Disordered" evidence="1">
    <location>
        <begin position="70"/>
        <end position="118"/>
    </location>
</feature>